<name>A0ACC2G6D2_DALPE</name>
<gene>
    <name evidence="1" type="ORF">DPEC_G00211970</name>
</gene>
<evidence type="ECO:0000313" key="2">
    <source>
        <dbReference type="Proteomes" id="UP001157502"/>
    </source>
</evidence>
<sequence length="107" mass="11453">MKEKPATEVAGAIFDEAYFPAFKKRFLGFLSVTDPLPLPSTGTVRQSRGVTGSPASNVTSLLQVRPSSGLLTASYLNPTEETAYSLGYNFNRFAQACTSPDDDGGRV</sequence>
<protein>
    <submittedName>
        <fullName evidence="1">Uncharacterized protein</fullName>
    </submittedName>
</protein>
<evidence type="ECO:0000313" key="1">
    <source>
        <dbReference type="EMBL" id="KAJ7999106.1"/>
    </source>
</evidence>
<reference evidence="1" key="1">
    <citation type="submission" date="2021-05" db="EMBL/GenBank/DDBJ databases">
        <authorList>
            <person name="Pan Q."/>
            <person name="Jouanno E."/>
            <person name="Zahm M."/>
            <person name="Klopp C."/>
            <person name="Cabau C."/>
            <person name="Louis A."/>
            <person name="Berthelot C."/>
            <person name="Parey E."/>
            <person name="Roest Crollius H."/>
            <person name="Montfort J."/>
            <person name="Robinson-Rechavi M."/>
            <person name="Bouchez O."/>
            <person name="Lampietro C."/>
            <person name="Lopez Roques C."/>
            <person name="Donnadieu C."/>
            <person name="Postlethwait J."/>
            <person name="Bobe J."/>
            <person name="Dillon D."/>
            <person name="Chandos A."/>
            <person name="von Hippel F."/>
            <person name="Guiguen Y."/>
        </authorList>
    </citation>
    <scope>NUCLEOTIDE SEQUENCE</scope>
    <source>
        <strain evidence="1">YG-Jan2019</strain>
    </source>
</reference>
<accession>A0ACC2G6D2</accession>
<dbReference type="Proteomes" id="UP001157502">
    <property type="component" value="Chromosome 17"/>
</dbReference>
<keyword evidence="2" id="KW-1185">Reference proteome</keyword>
<dbReference type="EMBL" id="CM055744">
    <property type="protein sequence ID" value="KAJ7999106.1"/>
    <property type="molecule type" value="Genomic_DNA"/>
</dbReference>
<proteinExistence type="predicted"/>
<comment type="caution">
    <text evidence="1">The sequence shown here is derived from an EMBL/GenBank/DDBJ whole genome shotgun (WGS) entry which is preliminary data.</text>
</comment>
<organism evidence="1 2">
    <name type="scientific">Dallia pectoralis</name>
    <name type="common">Alaska blackfish</name>
    <dbReference type="NCBI Taxonomy" id="75939"/>
    <lineage>
        <taxon>Eukaryota</taxon>
        <taxon>Metazoa</taxon>
        <taxon>Chordata</taxon>
        <taxon>Craniata</taxon>
        <taxon>Vertebrata</taxon>
        <taxon>Euteleostomi</taxon>
        <taxon>Actinopterygii</taxon>
        <taxon>Neopterygii</taxon>
        <taxon>Teleostei</taxon>
        <taxon>Protacanthopterygii</taxon>
        <taxon>Esociformes</taxon>
        <taxon>Umbridae</taxon>
        <taxon>Dallia</taxon>
    </lineage>
</organism>